<comment type="caution">
    <text evidence="1">The sequence shown here is derived from an EMBL/GenBank/DDBJ whole genome shotgun (WGS) entry which is preliminary data.</text>
</comment>
<sequence length="126" mass="13448">MEAGTSTAVLDVEPGIASRALGRAAMADPSAIERSAQASYQQFLQAQQQGKITVEGRYQQSTDPAGQVLAQLDDGRQIIRTRDGCKIADPTKDGFDGLMATRTVPCGDKASSAELLKQALEKHSKR</sequence>
<evidence type="ECO:0000313" key="1">
    <source>
        <dbReference type="EMBL" id="GAA0564831.1"/>
    </source>
</evidence>
<proteinExistence type="predicted"/>
<dbReference type="EMBL" id="BAAAEO010000007">
    <property type="protein sequence ID" value="GAA0564831.1"/>
    <property type="molecule type" value="Genomic_DNA"/>
</dbReference>
<name>A0ABN1EE78_9GAMM</name>
<keyword evidence="2" id="KW-1185">Reference proteome</keyword>
<evidence type="ECO:0000313" key="2">
    <source>
        <dbReference type="Proteomes" id="UP001501169"/>
    </source>
</evidence>
<accession>A0ABN1EE78</accession>
<dbReference type="Proteomes" id="UP001501169">
    <property type="component" value="Unassembled WGS sequence"/>
</dbReference>
<gene>
    <name evidence="1" type="ORF">GCM10009098_36200</name>
</gene>
<protein>
    <recommendedName>
        <fullName evidence="3">Lipoprotein</fullName>
    </recommendedName>
</protein>
<organism evidence="1 2">
    <name type="scientific">Rheinheimera aquimaris</name>
    <dbReference type="NCBI Taxonomy" id="412437"/>
    <lineage>
        <taxon>Bacteria</taxon>
        <taxon>Pseudomonadati</taxon>
        <taxon>Pseudomonadota</taxon>
        <taxon>Gammaproteobacteria</taxon>
        <taxon>Chromatiales</taxon>
        <taxon>Chromatiaceae</taxon>
        <taxon>Rheinheimera</taxon>
    </lineage>
</organism>
<evidence type="ECO:0008006" key="3">
    <source>
        <dbReference type="Google" id="ProtNLM"/>
    </source>
</evidence>
<reference evidence="1 2" key="1">
    <citation type="journal article" date="2019" name="Int. J. Syst. Evol. Microbiol.">
        <title>The Global Catalogue of Microorganisms (GCM) 10K type strain sequencing project: providing services to taxonomists for standard genome sequencing and annotation.</title>
        <authorList>
            <consortium name="The Broad Institute Genomics Platform"/>
            <consortium name="The Broad Institute Genome Sequencing Center for Infectious Disease"/>
            <person name="Wu L."/>
            <person name="Ma J."/>
        </authorList>
    </citation>
    <scope>NUCLEOTIDE SEQUENCE [LARGE SCALE GENOMIC DNA]</scope>
    <source>
        <strain evidence="1 2">JCM 14331</strain>
    </source>
</reference>